<dbReference type="GeneID" id="20241471"/>
<feature type="region of interest" description="Disordered" evidence="1">
    <location>
        <begin position="103"/>
        <end position="141"/>
    </location>
</feature>
<evidence type="ECO:0000313" key="3">
    <source>
        <dbReference type="Proteomes" id="UP000030746"/>
    </source>
</evidence>
<evidence type="ECO:0000256" key="1">
    <source>
        <dbReference type="SAM" id="MobiDB-lite"/>
    </source>
</evidence>
<gene>
    <name evidence="2" type="ORF">LOTGIDRAFT_170626</name>
</gene>
<dbReference type="SMART" id="SM00595">
    <property type="entry name" value="MADF"/>
    <property type="match status" value="1"/>
</dbReference>
<keyword evidence="3" id="KW-1185">Reference proteome</keyword>
<reference evidence="2 3" key="1">
    <citation type="journal article" date="2013" name="Nature">
        <title>Insights into bilaterian evolution from three spiralian genomes.</title>
        <authorList>
            <person name="Simakov O."/>
            <person name="Marletaz F."/>
            <person name="Cho S.J."/>
            <person name="Edsinger-Gonzales E."/>
            <person name="Havlak P."/>
            <person name="Hellsten U."/>
            <person name="Kuo D.H."/>
            <person name="Larsson T."/>
            <person name="Lv J."/>
            <person name="Arendt D."/>
            <person name="Savage R."/>
            <person name="Osoegawa K."/>
            <person name="de Jong P."/>
            <person name="Grimwood J."/>
            <person name="Chapman J.A."/>
            <person name="Shapiro H."/>
            <person name="Aerts A."/>
            <person name="Otillar R.P."/>
            <person name="Terry A.Y."/>
            <person name="Boore J.L."/>
            <person name="Grigoriev I.V."/>
            <person name="Lindberg D.R."/>
            <person name="Seaver E.C."/>
            <person name="Weisblat D.A."/>
            <person name="Putnam N.H."/>
            <person name="Rokhsar D.S."/>
        </authorList>
    </citation>
    <scope>NUCLEOTIDE SEQUENCE [LARGE SCALE GENOMIC DNA]</scope>
</reference>
<dbReference type="EMBL" id="KB199676">
    <property type="protein sequence ID" value="ESP04655.1"/>
    <property type="molecule type" value="Genomic_DNA"/>
</dbReference>
<dbReference type="Proteomes" id="UP000030746">
    <property type="component" value="Unassembled WGS sequence"/>
</dbReference>
<proteinExistence type="predicted"/>
<dbReference type="InterPro" id="IPR039353">
    <property type="entry name" value="TF_Adf1"/>
</dbReference>
<dbReference type="PANTHER" id="PTHR12243:SF67">
    <property type="entry name" value="COREPRESSOR OF PANGOLIN, ISOFORM A-RELATED"/>
    <property type="match status" value="1"/>
</dbReference>
<dbReference type="OrthoDB" id="6146570at2759"/>
<accession>V4CQB7</accession>
<organism evidence="2 3">
    <name type="scientific">Lottia gigantea</name>
    <name type="common">Giant owl limpet</name>
    <dbReference type="NCBI Taxonomy" id="225164"/>
    <lineage>
        <taxon>Eukaryota</taxon>
        <taxon>Metazoa</taxon>
        <taxon>Spiralia</taxon>
        <taxon>Lophotrochozoa</taxon>
        <taxon>Mollusca</taxon>
        <taxon>Gastropoda</taxon>
        <taxon>Patellogastropoda</taxon>
        <taxon>Lottioidea</taxon>
        <taxon>Lottiidae</taxon>
        <taxon>Lottia</taxon>
    </lineage>
</organism>
<dbReference type="HOGENOM" id="CLU_682033_0_0_1"/>
<dbReference type="PANTHER" id="PTHR12243">
    <property type="entry name" value="MADF DOMAIN TRANSCRIPTION FACTOR"/>
    <property type="match status" value="1"/>
</dbReference>
<dbReference type="RefSeq" id="XP_009044698.1">
    <property type="nucleotide sequence ID" value="XM_009046450.1"/>
</dbReference>
<dbReference type="KEGG" id="lgi:LOTGIDRAFT_170626"/>
<name>V4CQB7_LOTGI</name>
<evidence type="ECO:0000313" key="2">
    <source>
        <dbReference type="EMBL" id="ESP04655.1"/>
    </source>
</evidence>
<protein>
    <submittedName>
        <fullName evidence="2">Uncharacterized protein</fullName>
    </submittedName>
</protein>
<sequence>MVLSMSMSSQASFDKEAFINAIRQNEFIFNPTHPDYMNRNTSEKTFTDLAEQFQLKEKKIRDGARSGSGASGSKVRWPFFEQCGFLDRFMAISKTYSNHSLDAIDSSDSDTPPPTSQLLTTEKPPSPKAGAYNQYPSSSKNGAKKIKFSIETSLHQALENTTAHINMLANRETDGDTIYGANYEDFTEYGKCIMIETSAMLRGFEYKYCLVNGQKHEFERVYHMIKRRGNNKEANRHFMIFKSRIEEITGEWHQYDGFCYHKEEKSMWQKVSGYLFKSSGLHGMLLGDLNTAAQHFLNPLVQTVLCSHTENATEFKEQVEMALNCIRNQSNGTEILQEESLFFEVCFYLTFLYSILCVIWHTQGPSNNVGLARVSEYSEFPHFLTLPRVTIYSSVTHILQTVPF</sequence>
<dbReference type="AlphaFoldDB" id="V4CQB7"/>
<dbReference type="CTD" id="20241471"/>